<dbReference type="GO" id="GO:0004090">
    <property type="term" value="F:carbonyl reductase (NADPH) activity"/>
    <property type="evidence" value="ECO:0007669"/>
    <property type="project" value="TreeGrafter"/>
</dbReference>
<evidence type="ECO:0000313" key="3">
    <source>
        <dbReference type="EMBL" id="KAE9524180.1"/>
    </source>
</evidence>
<keyword evidence="2" id="KW-0521">NADP</keyword>
<dbReference type="PANTHER" id="PTHR44252:SF3">
    <property type="entry name" value="D-ERYTHRULOSE REDUCTASE-RELATED"/>
    <property type="match status" value="1"/>
</dbReference>
<gene>
    <name evidence="3" type="ORF">AGLY_015425</name>
</gene>
<dbReference type="GO" id="GO:0005997">
    <property type="term" value="P:xylulose metabolic process"/>
    <property type="evidence" value="ECO:0007669"/>
    <property type="project" value="TreeGrafter"/>
</dbReference>
<reference evidence="3 4" key="1">
    <citation type="submission" date="2019-08" db="EMBL/GenBank/DDBJ databases">
        <title>The genome of the soybean aphid Biotype 1, its phylome, world population structure and adaptation to the North American continent.</title>
        <authorList>
            <person name="Giordano R."/>
            <person name="Donthu R.K."/>
            <person name="Hernandez A.G."/>
            <person name="Wright C.L."/>
            <person name="Zimin A.V."/>
        </authorList>
    </citation>
    <scope>NUCLEOTIDE SEQUENCE [LARGE SCALE GENOMIC DNA]</scope>
    <source>
        <tissue evidence="3">Whole aphids</tissue>
    </source>
</reference>
<dbReference type="OrthoDB" id="1393670at2759"/>
<proteinExistence type="inferred from homology"/>
<dbReference type="PANTHER" id="PTHR44252">
    <property type="entry name" value="D-ERYTHRULOSE REDUCTASE"/>
    <property type="match status" value="1"/>
</dbReference>
<dbReference type="InterPro" id="IPR036291">
    <property type="entry name" value="NAD(P)-bd_dom_sf"/>
</dbReference>
<dbReference type="SUPFAM" id="SSF51735">
    <property type="entry name" value="NAD(P)-binding Rossmann-fold domains"/>
    <property type="match status" value="1"/>
</dbReference>
<organism evidence="3 4">
    <name type="scientific">Aphis glycines</name>
    <name type="common">Soybean aphid</name>
    <dbReference type="NCBI Taxonomy" id="307491"/>
    <lineage>
        <taxon>Eukaryota</taxon>
        <taxon>Metazoa</taxon>
        <taxon>Ecdysozoa</taxon>
        <taxon>Arthropoda</taxon>
        <taxon>Hexapoda</taxon>
        <taxon>Insecta</taxon>
        <taxon>Pterygota</taxon>
        <taxon>Neoptera</taxon>
        <taxon>Paraneoptera</taxon>
        <taxon>Hemiptera</taxon>
        <taxon>Sternorrhyncha</taxon>
        <taxon>Aphidomorpha</taxon>
        <taxon>Aphidoidea</taxon>
        <taxon>Aphididae</taxon>
        <taxon>Aphidini</taxon>
        <taxon>Aphis</taxon>
        <taxon>Aphis</taxon>
    </lineage>
</organism>
<comment type="caution">
    <text evidence="3">The sequence shown here is derived from an EMBL/GenBank/DDBJ whole genome shotgun (WGS) entry which is preliminary data.</text>
</comment>
<accession>A0A6G0T0K4</accession>
<feature type="non-terminal residue" evidence="3">
    <location>
        <position position="285"/>
    </location>
</feature>
<dbReference type="Pfam" id="PF00106">
    <property type="entry name" value="adh_short"/>
    <property type="match status" value="1"/>
</dbReference>
<keyword evidence="4" id="KW-1185">Reference proteome</keyword>
<sequence length="285" mass="32383">KCQSKKLIKFSSTYFLNNNKYLKPFEDKFVIVTQFSTKLLTNFHDFDIFLVGEKGGLCFNGLNTPKFKLFYNYCKLNLSKILKCQSKQLEKFSIINTKSFMIFQLQNCFKIFAFSTDFPCINNTFNMLRFLCKPHIITARNLTVQTLSRSMAGQAPQKMEDYFKDKKIIVTGSCAGMGEKITERLLDLGAFVYAVVEKEEGAAKALPRTKQIFCDVSNWEDTYKKMYDIGPVHGLVNNAGVAVIESFFDVTENGWNKTLNINARALVRISQAVAKNMIDAGIKGS</sequence>
<dbReference type="EMBL" id="VYZN01000071">
    <property type="protein sequence ID" value="KAE9524180.1"/>
    <property type="molecule type" value="Genomic_DNA"/>
</dbReference>
<dbReference type="Gene3D" id="3.40.50.720">
    <property type="entry name" value="NAD(P)-binding Rossmann-like Domain"/>
    <property type="match status" value="1"/>
</dbReference>
<evidence type="ECO:0000256" key="1">
    <source>
        <dbReference type="ARBA" id="ARBA00006484"/>
    </source>
</evidence>
<protein>
    <submittedName>
        <fullName evidence="3">Uncharacterized protein</fullName>
    </submittedName>
</protein>
<evidence type="ECO:0000256" key="2">
    <source>
        <dbReference type="ARBA" id="ARBA00022857"/>
    </source>
</evidence>
<evidence type="ECO:0000313" key="4">
    <source>
        <dbReference type="Proteomes" id="UP000475862"/>
    </source>
</evidence>
<dbReference type="GO" id="GO:0006006">
    <property type="term" value="P:glucose metabolic process"/>
    <property type="evidence" value="ECO:0007669"/>
    <property type="project" value="TreeGrafter"/>
</dbReference>
<name>A0A6G0T0K4_APHGL</name>
<dbReference type="PRINTS" id="PR00081">
    <property type="entry name" value="GDHRDH"/>
</dbReference>
<feature type="non-terminal residue" evidence="3">
    <location>
        <position position="1"/>
    </location>
</feature>
<dbReference type="InterPro" id="IPR002347">
    <property type="entry name" value="SDR_fam"/>
</dbReference>
<comment type="similarity">
    <text evidence="1">Belongs to the short-chain dehydrogenases/reductases (SDR) family.</text>
</comment>
<dbReference type="GO" id="GO:0050038">
    <property type="term" value="F:L-xylulose reductase (NADPH) activity"/>
    <property type="evidence" value="ECO:0007669"/>
    <property type="project" value="TreeGrafter"/>
</dbReference>
<dbReference type="InterPro" id="IPR051737">
    <property type="entry name" value="L-xylulose/Carbonyl_redctase"/>
</dbReference>
<dbReference type="Proteomes" id="UP000475862">
    <property type="component" value="Unassembled WGS sequence"/>
</dbReference>
<dbReference type="AlphaFoldDB" id="A0A6G0T0K4"/>